<sequence>MDTAMEEDRRLEFEEAFVLFDRDGDGLVDGNDLRRIMRSLGQNVGDPELREMLSSAGVDMNGKISSLDFINIMERKSKDIENEEEIREGFRFLDRKGVGTVSVDDLMHLMSVFNNNQQPDQQIYEMMREAGIENNGQINYEEFIKTMTSK</sequence>
<accession>A0A814ZH75</accession>
<dbReference type="OrthoDB" id="429467at2759"/>
<evidence type="ECO:0000313" key="5">
    <source>
        <dbReference type="EMBL" id="CAF4007326.1"/>
    </source>
</evidence>
<name>A0A814ZH75_9BILA</name>
<dbReference type="PANTHER" id="PTHR23048:SF59">
    <property type="entry name" value="EF-HAND SUPERFAMILY PROTEIN"/>
    <property type="match status" value="1"/>
</dbReference>
<feature type="domain" description="EF-hand" evidence="3">
    <location>
        <begin position="118"/>
        <end position="150"/>
    </location>
</feature>
<evidence type="ECO:0000256" key="1">
    <source>
        <dbReference type="ARBA" id="ARBA00022737"/>
    </source>
</evidence>
<evidence type="ECO:0000259" key="3">
    <source>
        <dbReference type="PROSITE" id="PS50222"/>
    </source>
</evidence>
<dbReference type="InterPro" id="IPR050230">
    <property type="entry name" value="CALM/Myosin/TropC-like"/>
</dbReference>
<protein>
    <recommendedName>
        <fullName evidence="3">EF-hand domain-containing protein</fullName>
    </recommendedName>
</protein>
<keyword evidence="2" id="KW-0106">Calcium</keyword>
<dbReference type="Proteomes" id="UP000681722">
    <property type="component" value="Unassembled WGS sequence"/>
</dbReference>
<reference evidence="4" key="1">
    <citation type="submission" date="2021-02" db="EMBL/GenBank/DDBJ databases">
        <authorList>
            <person name="Nowell W R."/>
        </authorList>
    </citation>
    <scope>NUCLEOTIDE SEQUENCE</scope>
</reference>
<dbReference type="EMBL" id="CAJNOQ010010110">
    <property type="protein sequence ID" value="CAF1243194.1"/>
    <property type="molecule type" value="Genomic_DNA"/>
</dbReference>
<dbReference type="Pfam" id="PF13499">
    <property type="entry name" value="EF-hand_7"/>
    <property type="match status" value="2"/>
</dbReference>
<proteinExistence type="predicted"/>
<dbReference type="InterPro" id="IPR011992">
    <property type="entry name" value="EF-hand-dom_pair"/>
</dbReference>
<dbReference type="Gene3D" id="1.10.238.10">
    <property type="entry name" value="EF-hand"/>
    <property type="match status" value="2"/>
</dbReference>
<dbReference type="SUPFAM" id="SSF47473">
    <property type="entry name" value="EF-hand"/>
    <property type="match status" value="1"/>
</dbReference>
<dbReference type="GO" id="GO:0016460">
    <property type="term" value="C:myosin II complex"/>
    <property type="evidence" value="ECO:0007669"/>
    <property type="project" value="TreeGrafter"/>
</dbReference>
<evidence type="ECO:0000313" key="4">
    <source>
        <dbReference type="EMBL" id="CAF1243194.1"/>
    </source>
</evidence>
<dbReference type="PROSITE" id="PS50222">
    <property type="entry name" value="EF_HAND_2"/>
    <property type="match status" value="4"/>
</dbReference>
<gene>
    <name evidence="4" type="ORF">GPM918_LOCUS25760</name>
    <name evidence="5" type="ORF">SRO942_LOCUS25796</name>
</gene>
<feature type="domain" description="EF-hand" evidence="3">
    <location>
        <begin position="8"/>
        <end position="43"/>
    </location>
</feature>
<comment type="caution">
    <text evidence="4">The sequence shown here is derived from an EMBL/GenBank/DDBJ whole genome shotgun (WGS) entry which is preliminary data.</text>
</comment>
<organism evidence="4 6">
    <name type="scientific">Didymodactylos carnosus</name>
    <dbReference type="NCBI Taxonomy" id="1234261"/>
    <lineage>
        <taxon>Eukaryota</taxon>
        <taxon>Metazoa</taxon>
        <taxon>Spiralia</taxon>
        <taxon>Gnathifera</taxon>
        <taxon>Rotifera</taxon>
        <taxon>Eurotatoria</taxon>
        <taxon>Bdelloidea</taxon>
        <taxon>Philodinida</taxon>
        <taxon>Philodinidae</taxon>
        <taxon>Didymodactylos</taxon>
    </lineage>
</organism>
<evidence type="ECO:0000313" key="6">
    <source>
        <dbReference type="Proteomes" id="UP000663829"/>
    </source>
</evidence>
<feature type="domain" description="EF-hand" evidence="3">
    <location>
        <begin position="44"/>
        <end position="79"/>
    </location>
</feature>
<dbReference type="FunFam" id="1.10.238.10:FF:000527">
    <property type="entry name" value="Calmodulin-3"/>
    <property type="match status" value="1"/>
</dbReference>
<dbReference type="GO" id="GO:0005509">
    <property type="term" value="F:calcium ion binding"/>
    <property type="evidence" value="ECO:0007669"/>
    <property type="project" value="InterPro"/>
</dbReference>
<dbReference type="CDD" id="cd00051">
    <property type="entry name" value="EFh"/>
    <property type="match status" value="2"/>
</dbReference>
<dbReference type="Proteomes" id="UP000663829">
    <property type="component" value="Unassembled WGS sequence"/>
</dbReference>
<dbReference type="SMART" id="SM00054">
    <property type="entry name" value="EFh"/>
    <property type="match status" value="4"/>
</dbReference>
<dbReference type="InterPro" id="IPR002048">
    <property type="entry name" value="EF_hand_dom"/>
</dbReference>
<dbReference type="AlphaFoldDB" id="A0A814ZH75"/>
<feature type="domain" description="EF-hand" evidence="3">
    <location>
        <begin position="81"/>
        <end position="116"/>
    </location>
</feature>
<dbReference type="EMBL" id="CAJOBC010011232">
    <property type="protein sequence ID" value="CAF4007326.1"/>
    <property type="molecule type" value="Genomic_DNA"/>
</dbReference>
<dbReference type="PANTHER" id="PTHR23048">
    <property type="entry name" value="MYOSIN LIGHT CHAIN 1, 3"/>
    <property type="match status" value="1"/>
</dbReference>
<dbReference type="PROSITE" id="PS00018">
    <property type="entry name" value="EF_HAND_1"/>
    <property type="match status" value="1"/>
</dbReference>
<evidence type="ECO:0000256" key="2">
    <source>
        <dbReference type="ARBA" id="ARBA00022837"/>
    </source>
</evidence>
<keyword evidence="1" id="KW-0677">Repeat</keyword>
<dbReference type="InterPro" id="IPR018247">
    <property type="entry name" value="EF_Hand_1_Ca_BS"/>
</dbReference>
<keyword evidence="6" id="KW-1185">Reference proteome</keyword>